<dbReference type="EMBL" id="BK015247">
    <property type="protein sequence ID" value="DAD97721.1"/>
    <property type="molecule type" value="Genomic_DNA"/>
</dbReference>
<organism evidence="1">
    <name type="scientific">Podoviridae sp. ctrTt13</name>
    <dbReference type="NCBI Taxonomy" id="2825279"/>
    <lineage>
        <taxon>Viruses</taxon>
        <taxon>Duplodnaviria</taxon>
        <taxon>Heunggongvirae</taxon>
        <taxon>Uroviricota</taxon>
        <taxon>Caudoviricetes</taxon>
    </lineage>
</organism>
<name>A0A8S5NSQ4_9CAUD</name>
<accession>A0A8S5NSQ4</accession>
<sequence>MEHLLILIEKIIDRLIPLAVILKVVSLLS</sequence>
<reference evidence="1" key="1">
    <citation type="journal article" date="2021" name="Proc. Natl. Acad. Sci. U.S.A.">
        <title>A Catalog of Tens of Thousands of Viruses from Human Metagenomes Reveals Hidden Associations with Chronic Diseases.</title>
        <authorList>
            <person name="Tisza M.J."/>
            <person name="Buck C.B."/>
        </authorList>
    </citation>
    <scope>NUCLEOTIDE SEQUENCE</scope>
    <source>
        <strain evidence="1">CtrTt13</strain>
    </source>
</reference>
<protein>
    <submittedName>
        <fullName evidence="1">Uncharacterized protein</fullName>
    </submittedName>
</protein>
<evidence type="ECO:0000313" key="1">
    <source>
        <dbReference type="EMBL" id="DAD97721.1"/>
    </source>
</evidence>
<proteinExistence type="predicted"/>